<dbReference type="EMBL" id="JAPTZU010000003">
    <property type="protein sequence ID" value="MCZ2687297.1"/>
    <property type="molecule type" value="Genomic_DNA"/>
</dbReference>
<evidence type="ECO:0000256" key="1">
    <source>
        <dbReference type="ARBA" id="ARBA00022679"/>
    </source>
</evidence>
<evidence type="ECO:0000313" key="5">
    <source>
        <dbReference type="EMBL" id="PJY71461.1"/>
    </source>
</evidence>
<dbReference type="Proteomes" id="UP000231846">
    <property type="component" value="Unassembled WGS sequence"/>
</dbReference>
<dbReference type="PANTHER" id="PTHR43793">
    <property type="entry name" value="FAD SYNTHASE"/>
    <property type="match status" value="1"/>
</dbReference>
<reference evidence="5" key="3">
    <citation type="submission" date="2017-10" db="EMBL/GenBank/DDBJ databases">
        <authorList>
            <person name="Banno H."/>
            <person name="Chua N.-H."/>
        </authorList>
    </citation>
    <scope>NUCLEOTIDE SEQUENCE</scope>
    <source>
        <strain evidence="5">12905</strain>
    </source>
</reference>
<evidence type="ECO:0000313" key="9">
    <source>
        <dbReference type="Proteomes" id="UP000036847"/>
    </source>
</evidence>
<reference evidence="6" key="1">
    <citation type="book" date="2014" name="THE 24TH EUROPEAN CONGRESS OF CLINICAL MICROBIOLOGY AND INFECTIOUS DISEASES" publisher="ECCMID 2014" city="Barcelona, Spain">
        <title>Identification of resistance genes in three multidrug-resistant Bacteroides fragilis isolates by whole genome sequencing.</title>
        <editorList>
            <person name="Unknown"/>
            <person name="A."/>
        </editorList>
        <authorList>
            <person name="Sydenham T.V."/>
            <person name="Hasman H."/>
            <person name="Wang M."/>
            <person name="Soki J."/>
            <person name="Nagy E."/>
            <person name="Justesen U.S."/>
        </authorList>
    </citation>
    <scope>NUCLEOTIDE SEQUENCE</scope>
    <source>
        <strain evidence="6">DCMSKEJBY0001B</strain>
    </source>
</reference>
<gene>
    <name evidence="5" type="primary">tagD</name>
    <name evidence="5" type="ORF">CQW34_03858</name>
    <name evidence="8" type="ORF">DW228_24110</name>
    <name evidence="6" type="ORF">EC80_019665</name>
    <name evidence="7" type="ORF">FOC69_19325</name>
    <name evidence="4" type="ORF">O1433_07270</name>
</gene>
<dbReference type="OrthoDB" id="9795543at2"/>
<dbReference type="EMBL" id="PDCW01000039">
    <property type="protein sequence ID" value="PJY71461.1"/>
    <property type="molecule type" value="Genomic_DNA"/>
</dbReference>
<evidence type="ECO:0000313" key="11">
    <source>
        <dbReference type="Proteomes" id="UP000266644"/>
    </source>
</evidence>
<dbReference type="Proteomes" id="UP001079672">
    <property type="component" value="Unassembled WGS sequence"/>
</dbReference>
<reference evidence="6 9" key="5">
    <citation type="submission" date="2019-03" db="EMBL/GenBank/DDBJ databases">
        <title>Complete genome assembly of MDR B. fragilis.</title>
        <authorList>
            <person name="Sydenham T.V."/>
            <person name="Hasman H."/>
            <person name="Justesen U.S."/>
        </authorList>
    </citation>
    <scope>NUCLEOTIDE SEQUENCE [LARGE SCALE GENOMIC DNA]</scope>
    <source>
        <strain evidence="6 9">DCMSKEJBY0001B</strain>
    </source>
</reference>
<evidence type="ECO:0000313" key="7">
    <source>
        <dbReference type="EMBL" id="QKH86377.1"/>
    </source>
</evidence>
<evidence type="ECO:0000259" key="3">
    <source>
        <dbReference type="Pfam" id="PF01467"/>
    </source>
</evidence>
<sequence>MITVYVIGVFDLFHRGHVELLKKAKGLGDRLIVAINSDEMVANYKRKPVINENDRLAVVKACSYVDEAFIIPDLDNKLYVIKYNVDIIVHGDDWTGEGYLNQICMTPEFLQKHQIELVYLPYTKGISTSKIIKSIQELNNVL</sequence>
<name>A0A1B9ZZF6_BACFG</name>
<reference evidence="8 11" key="4">
    <citation type="submission" date="2018-08" db="EMBL/GenBank/DDBJ databases">
        <title>A genome reference for cultivated species of the human gut microbiota.</title>
        <authorList>
            <person name="Zou Y."/>
            <person name="Xue W."/>
            <person name="Luo G."/>
        </authorList>
    </citation>
    <scope>NUCLEOTIDE SEQUENCE [LARGE SCALE GENOMIC DNA]</scope>
    <source>
        <strain evidence="8 11">AM18-6</strain>
    </source>
</reference>
<dbReference type="EMBL" id="QRJE01000066">
    <property type="protein sequence ID" value="RHH04911.1"/>
    <property type="molecule type" value="Genomic_DNA"/>
</dbReference>
<dbReference type="PANTHER" id="PTHR43793:SF1">
    <property type="entry name" value="FAD SYNTHASE"/>
    <property type="match status" value="1"/>
</dbReference>
<dbReference type="GO" id="GO:0047348">
    <property type="term" value="F:glycerol-3-phosphate cytidylyltransferase activity"/>
    <property type="evidence" value="ECO:0007669"/>
    <property type="project" value="UniProtKB-EC"/>
</dbReference>
<reference evidence="7 12" key="6">
    <citation type="submission" date="2020-05" db="EMBL/GenBank/DDBJ databases">
        <title>FDA dAtabase for Regulatory Grade micrObial Sequences (FDA-ARGOS): Supporting development and validation of Infectious Disease Dx tests.</title>
        <authorList>
            <person name="Bojja K."/>
            <person name="Kessler A."/>
            <person name="Tallon L."/>
            <person name="Sadzewicz L."/>
            <person name="Zhao X."/>
            <person name="Vavikolanu K."/>
            <person name="Mehta A."/>
            <person name="Aluvathingal J."/>
            <person name="Nadendla S."/>
            <person name="Myers T."/>
            <person name="Yan Y."/>
            <person name="Sichtig H."/>
        </authorList>
    </citation>
    <scope>NUCLEOTIDE SEQUENCE [LARGE SCALE GENOMIC DNA]</scope>
    <source>
        <strain evidence="7 12">FDAARGOS_763</strain>
    </source>
</reference>
<dbReference type="Pfam" id="PF01467">
    <property type="entry name" value="CTP_transf_like"/>
    <property type="match status" value="1"/>
</dbReference>
<dbReference type="InterPro" id="IPR014729">
    <property type="entry name" value="Rossmann-like_a/b/a_fold"/>
</dbReference>
<accession>A0A1B9ZZF6</accession>
<dbReference type="Proteomes" id="UP000036847">
    <property type="component" value="Chromosome"/>
</dbReference>
<evidence type="ECO:0000313" key="6">
    <source>
        <dbReference type="EMBL" id="QCQ46885.1"/>
    </source>
</evidence>
<dbReference type="EMBL" id="CP036546">
    <property type="protein sequence ID" value="QCQ46885.1"/>
    <property type="molecule type" value="Genomic_DNA"/>
</dbReference>
<reference evidence="5 10" key="2">
    <citation type="journal article" date="2017" name="MBio">
        <title>Gut Symbiont Bacteroides fragilis Secretes a Eukaryotic-Like Ubiquitin Protein That Mediates Intraspecies Antagonism.</title>
        <authorList>
            <person name="Chatzidaki-Livanis M."/>
            <person name="Coyne M.J."/>
            <person name="Roelofs K.G."/>
            <person name="Gentyala R.R."/>
            <person name="Caldwell J.M."/>
            <person name="Comstock L.E."/>
        </authorList>
    </citation>
    <scope>NUCLEOTIDE SEQUENCE [LARGE SCALE GENOMIC DNA]</scope>
    <source>
        <strain evidence="5 10">12905</strain>
    </source>
</reference>
<organism evidence="5 10">
    <name type="scientific">Bacteroides fragilis</name>
    <dbReference type="NCBI Taxonomy" id="817"/>
    <lineage>
        <taxon>Bacteria</taxon>
        <taxon>Pseudomonadati</taxon>
        <taxon>Bacteroidota</taxon>
        <taxon>Bacteroidia</taxon>
        <taxon>Bacteroidales</taxon>
        <taxon>Bacteroidaceae</taxon>
        <taxon>Bacteroides</taxon>
    </lineage>
</organism>
<dbReference type="InterPro" id="IPR050385">
    <property type="entry name" value="Archaeal_FAD_synthase"/>
</dbReference>
<dbReference type="EC" id="2.7.7.39" evidence="5"/>
<dbReference type="SUPFAM" id="SSF52374">
    <property type="entry name" value="Nucleotidylyl transferase"/>
    <property type="match status" value="1"/>
</dbReference>
<evidence type="ECO:0000313" key="10">
    <source>
        <dbReference type="Proteomes" id="UP000231846"/>
    </source>
</evidence>
<dbReference type="AlphaFoldDB" id="A0A1B9ZZF6"/>
<dbReference type="InterPro" id="IPR004821">
    <property type="entry name" value="Cyt_trans-like"/>
</dbReference>
<dbReference type="RefSeq" id="WP_005781557.1">
    <property type="nucleotide sequence ID" value="NZ_CAXSXC010000008.1"/>
</dbReference>
<feature type="domain" description="Cytidyltransferase-like" evidence="3">
    <location>
        <begin position="6"/>
        <end position="133"/>
    </location>
</feature>
<reference evidence="4" key="7">
    <citation type="submission" date="2022-12" db="EMBL/GenBank/DDBJ databases">
        <title>Development of a Multilocus Sequence Typing Scheme for Bacteroides fragilis Based on Whole Genome Sequencing Data and Clinical Application.</title>
        <authorList>
            <person name="Nielsen F.D."/>
            <person name="Justesen U.S."/>
        </authorList>
    </citation>
    <scope>NUCLEOTIDE SEQUENCE</scope>
    <source>
        <strain evidence="4">BF_AM_ODE_DK_2015_4</strain>
    </source>
</reference>
<proteinExistence type="predicted"/>
<keyword evidence="1 5" id="KW-0808">Transferase</keyword>
<evidence type="ECO:0000313" key="8">
    <source>
        <dbReference type="EMBL" id="RHH04911.1"/>
    </source>
</evidence>
<keyword evidence="2 5" id="KW-0548">Nucleotidyltransferase</keyword>
<dbReference type="Gene3D" id="3.40.50.620">
    <property type="entry name" value="HUPs"/>
    <property type="match status" value="1"/>
</dbReference>
<dbReference type="Proteomes" id="UP000501467">
    <property type="component" value="Chromosome"/>
</dbReference>
<dbReference type="Proteomes" id="UP000266644">
    <property type="component" value="Unassembled WGS sequence"/>
</dbReference>
<evidence type="ECO:0000256" key="2">
    <source>
        <dbReference type="ARBA" id="ARBA00022695"/>
    </source>
</evidence>
<dbReference type="NCBIfam" id="TIGR00125">
    <property type="entry name" value="cyt_tran_rel"/>
    <property type="match status" value="1"/>
</dbReference>
<dbReference type="EMBL" id="CP054003">
    <property type="protein sequence ID" value="QKH86377.1"/>
    <property type="molecule type" value="Genomic_DNA"/>
</dbReference>
<protein>
    <submittedName>
        <fullName evidence="8">Cytidyltransferase-like protein</fullName>
    </submittedName>
    <submittedName>
        <fullName evidence="4">FAD synthase</fullName>
    </submittedName>
    <submittedName>
        <fullName evidence="5">Glycerol-3-phosphate cytidylyltransferase</fullName>
        <ecNumber evidence="5">2.7.7.39</ecNumber>
    </submittedName>
</protein>
<evidence type="ECO:0000313" key="12">
    <source>
        <dbReference type="Proteomes" id="UP000501467"/>
    </source>
</evidence>
<evidence type="ECO:0000313" key="4">
    <source>
        <dbReference type="EMBL" id="MCZ2687297.1"/>
    </source>
</evidence>